<sequence>MKSFLRLTVLVLLITVAVGCSGGSSFKPNTFSSSDMCIVKINNKSKVCYGDSRSQAEKVLGSGTKSPFGYEYDFGVKLAFRDDKIVFLSFDEDAKGVYRTARGAKIGMLNSDVKKLYGNKYSGEDGIYLGYFYDSKDKKFIDEVPPTWTDPNSDIGVNTFVLQAYFDDNGYTDRIMLIDYQYAIKMQ</sequence>
<keyword evidence="2" id="KW-1185">Reference proteome</keyword>
<dbReference type="OrthoDB" id="2665491at2"/>
<dbReference type="AlphaFoldDB" id="A0A3T1D3P5"/>
<dbReference type="KEGG" id="cohn:KCTCHS21_20700"/>
<organism evidence="1 2">
    <name type="scientific">Cohnella abietis</name>
    <dbReference type="NCBI Taxonomy" id="2507935"/>
    <lineage>
        <taxon>Bacteria</taxon>
        <taxon>Bacillati</taxon>
        <taxon>Bacillota</taxon>
        <taxon>Bacilli</taxon>
        <taxon>Bacillales</taxon>
        <taxon>Paenibacillaceae</taxon>
        <taxon>Cohnella</taxon>
    </lineage>
</organism>
<dbReference type="RefSeq" id="WP_130607371.1">
    <property type="nucleotide sequence ID" value="NZ_AP019400.1"/>
</dbReference>
<protein>
    <recommendedName>
        <fullName evidence="3">Lipoprotein</fullName>
    </recommendedName>
</protein>
<gene>
    <name evidence="1" type="ORF">KCTCHS21_20700</name>
</gene>
<proteinExistence type="predicted"/>
<evidence type="ECO:0000313" key="2">
    <source>
        <dbReference type="Proteomes" id="UP000289856"/>
    </source>
</evidence>
<name>A0A3T1D3P5_9BACL</name>
<accession>A0A3T1D3P5</accession>
<dbReference type="PROSITE" id="PS51257">
    <property type="entry name" value="PROKAR_LIPOPROTEIN"/>
    <property type="match status" value="1"/>
</dbReference>
<evidence type="ECO:0000313" key="1">
    <source>
        <dbReference type="EMBL" id="BBI32671.1"/>
    </source>
</evidence>
<evidence type="ECO:0008006" key="3">
    <source>
        <dbReference type="Google" id="ProtNLM"/>
    </source>
</evidence>
<dbReference type="Proteomes" id="UP000289856">
    <property type="component" value="Chromosome"/>
</dbReference>
<dbReference type="EMBL" id="AP019400">
    <property type="protein sequence ID" value="BBI32671.1"/>
    <property type="molecule type" value="Genomic_DNA"/>
</dbReference>
<reference evidence="1 2" key="1">
    <citation type="submission" date="2019-01" db="EMBL/GenBank/DDBJ databases">
        <title>Complete genome sequence of Cohnella hallensis HS21 isolated from Korean fir (Abies koreana) rhizospheric soil.</title>
        <authorList>
            <person name="Jiang L."/>
            <person name="Kang S.W."/>
            <person name="Kim S."/>
            <person name="Jung J."/>
            <person name="Kim C.Y."/>
            <person name="Kim D.H."/>
            <person name="Kim S.W."/>
            <person name="Lee J."/>
        </authorList>
    </citation>
    <scope>NUCLEOTIDE SEQUENCE [LARGE SCALE GENOMIC DNA]</scope>
    <source>
        <strain evidence="1 2">HS21</strain>
    </source>
</reference>